<evidence type="ECO:0000256" key="3">
    <source>
        <dbReference type="SAM" id="MobiDB-lite"/>
    </source>
</evidence>
<keyword evidence="1" id="KW-0285">Flavoprotein</keyword>
<dbReference type="NCBIfam" id="TIGR01679">
    <property type="entry name" value="bact_FAD_ox"/>
    <property type="match status" value="1"/>
</dbReference>
<dbReference type="InterPro" id="IPR010031">
    <property type="entry name" value="FAD_lactone_oxidase-like"/>
</dbReference>
<dbReference type="InterPro" id="IPR016166">
    <property type="entry name" value="FAD-bd_PCMH"/>
</dbReference>
<dbReference type="PROSITE" id="PS51387">
    <property type="entry name" value="FAD_PCMH"/>
    <property type="match status" value="1"/>
</dbReference>
<dbReference type="PANTHER" id="PTHR43762:SF1">
    <property type="entry name" value="D-ARABINONO-1,4-LACTONE OXIDASE"/>
    <property type="match status" value="1"/>
</dbReference>
<keyword evidence="6" id="KW-1185">Reference proteome</keyword>
<dbReference type="InterPro" id="IPR036318">
    <property type="entry name" value="FAD-bd_PCMH-like_sf"/>
</dbReference>
<dbReference type="KEGG" id="hmi:soil367_15350"/>
<dbReference type="Pfam" id="PF01565">
    <property type="entry name" value="FAD_binding_4"/>
    <property type="match status" value="1"/>
</dbReference>
<dbReference type="SUPFAM" id="SSF56176">
    <property type="entry name" value="FAD-binding/transporter-associated domain-like"/>
    <property type="match status" value="1"/>
</dbReference>
<evidence type="ECO:0000313" key="6">
    <source>
        <dbReference type="Proteomes" id="UP000298049"/>
    </source>
</evidence>
<dbReference type="Gene3D" id="1.10.45.10">
    <property type="entry name" value="Vanillyl-alcohol Oxidase, Chain A, domain 4"/>
    <property type="match status" value="1"/>
</dbReference>
<sequence>MPTSPAAQPDIPDQAPSRQKPGNRIWRNWSGSQTATPAAWLRPESEAELVRQLRNARGQIRVTGAGHSFSALCTTPDTLVSLDRLRGLVSHDSQTQQATIRAGSRLQDLGEPLWELGQGLINQGDVDVQSLGGACGTSTHGTGRELGSLSAQVRGLRLVTPDGEVVEADAEHNAEIWQAGATSLGALGVVTQITLQNRARYHLAEHEFLLPLNEVLRRFDQLARDNRHAEFWAFFRSDQAIVKLLNETEAAPTPAPRFQLPVSMVLNLTSRVAHGIPGADGAMQKLLTGLHSEMRRSGRAYQIFPSPRDARFNEMEYEVPVERGLECVQEIFSTVRRSGIRTLFPLEYRRVAADDVWLSPFFGRDSASISLHQHICTDYRPLFDLVEPIFWKYGGRPHWGKLHSLDATRLAELYPHWEDFARVRKQLDPDGRMLNDHLRRILVQP</sequence>
<reference evidence="5 6" key="1">
    <citation type="submission" date="2018-07" db="EMBL/GenBank/DDBJ databases">
        <title>Marsedoiliclastica nanhaica gen. nov. sp. nov., a novel marine hydrocarbonoclastic bacterium isolated from an in-situ enriched hydrocarbon-degrading consortium in deep-sea sediment.</title>
        <authorList>
            <person name="Dong C."/>
            <person name="Ma T."/>
            <person name="Liu R."/>
            <person name="Shao Z."/>
        </authorList>
    </citation>
    <scope>NUCLEOTIDE SEQUENCE [LARGE SCALE GENOMIC DNA]</scope>
    <source>
        <strain evidence="6">soil36-7</strain>
    </source>
</reference>
<dbReference type="InterPro" id="IPR016167">
    <property type="entry name" value="FAD-bd_PCMH_sub1"/>
</dbReference>
<dbReference type="Gene3D" id="3.30.465.10">
    <property type="match status" value="1"/>
</dbReference>
<dbReference type="GO" id="GO:0071949">
    <property type="term" value="F:FAD binding"/>
    <property type="evidence" value="ECO:0007669"/>
    <property type="project" value="InterPro"/>
</dbReference>
<dbReference type="Gene3D" id="3.30.70.2530">
    <property type="match status" value="1"/>
</dbReference>
<dbReference type="GO" id="GO:0003885">
    <property type="term" value="F:D-arabinono-1,4-lactone oxidase activity"/>
    <property type="evidence" value="ECO:0007669"/>
    <property type="project" value="InterPro"/>
</dbReference>
<evidence type="ECO:0000256" key="2">
    <source>
        <dbReference type="ARBA" id="ARBA00023002"/>
    </source>
</evidence>
<keyword evidence="1" id="KW-0274">FAD</keyword>
<dbReference type="PANTHER" id="PTHR43762">
    <property type="entry name" value="L-GULONOLACTONE OXIDASE"/>
    <property type="match status" value="1"/>
</dbReference>
<dbReference type="OrthoDB" id="9800184at2"/>
<proteinExistence type="predicted"/>
<feature type="domain" description="FAD-binding PCMH-type" evidence="4">
    <location>
        <begin position="33"/>
        <end position="200"/>
    </location>
</feature>
<dbReference type="Gene3D" id="3.30.43.10">
    <property type="entry name" value="Uridine Diphospho-n-acetylenolpyruvylglucosamine Reductase, domain 2"/>
    <property type="match status" value="1"/>
</dbReference>
<accession>A0A4P7XL04</accession>
<keyword evidence="2" id="KW-0560">Oxidoreductase</keyword>
<evidence type="ECO:0000313" key="5">
    <source>
        <dbReference type="EMBL" id="QCF27194.1"/>
    </source>
</evidence>
<dbReference type="EMBL" id="CP031093">
    <property type="protein sequence ID" value="QCF27194.1"/>
    <property type="molecule type" value="Genomic_DNA"/>
</dbReference>
<organism evidence="5 6">
    <name type="scientific">Hydrocarboniclastica marina</name>
    <dbReference type="NCBI Taxonomy" id="2259620"/>
    <lineage>
        <taxon>Bacteria</taxon>
        <taxon>Pseudomonadati</taxon>
        <taxon>Pseudomonadota</taxon>
        <taxon>Gammaproteobacteria</taxon>
        <taxon>Alteromonadales</taxon>
        <taxon>Alteromonadaceae</taxon>
        <taxon>Hydrocarboniclastica</taxon>
    </lineage>
</organism>
<dbReference type="InterPro" id="IPR016169">
    <property type="entry name" value="FAD-bd_PCMH_sub2"/>
</dbReference>
<dbReference type="Proteomes" id="UP000298049">
    <property type="component" value="Chromosome"/>
</dbReference>
<dbReference type="AlphaFoldDB" id="A0A4P7XL04"/>
<feature type="region of interest" description="Disordered" evidence="3">
    <location>
        <begin position="1"/>
        <end position="38"/>
    </location>
</feature>
<dbReference type="InterPro" id="IPR007173">
    <property type="entry name" value="ALO_C"/>
</dbReference>
<dbReference type="Gene3D" id="3.30.70.2520">
    <property type="match status" value="1"/>
</dbReference>
<gene>
    <name evidence="5" type="ORF">soil367_15350</name>
</gene>
<name>A0A4P7XL04_9ALTE</name>
<dbReference type="GO" id="GO:0016020">
    <property type="term" value="C:membrane"/>
    <property type="evidence" value="ECO:0007669"/>
    <property type="project" value="InterPro"/>
</dbReference>
<feature type="compositionally biased region" description="Low complexity" evidence="3">
    <location>
        <begin position="1"/>
        <end position="16"/>
    </location>
</feature>
<evidence type="ECO:0000259" key="4">
    <source>
        <dbReference type="PROSITE" id="PS51387"/>
    </source>
</evidence>
<dbReference type="InterPro" id="IPR016171">
    <property type="entry name" value="Vanillyl_alc_oxidase_C-sub2"/>
</dbReference>
<dbReference type="Pfam" id="PF04030">
    <property type="entry name" value="ALO"/>
    <property type="match status" value="1"/>
</dbReference>
<protein>
    <submittedName>
        <fullName evidence="5">FAD-binding protein</fullName>
    </submittedName>
</protein>
<dbReference type="PIRSF" id="PIRSF000136">
    <property type="entry name" value="LGO_GLO"/>
    <property type="match status" value="1"/>
</dbReference>
<evidence type="ECO:0000256" key="1">
    <source>
        <dbReference type="ARBA" id="ARBA00022827"/>
    </source>
</evidence>
<dbReference type="InterPro" id="IPR006094">
    <property type="entry name" value="Oxid_FAD_bind_N"/>
</dbReference>